<sequence>VIGPVTTRPAGSVSVTTVPVPLRGLVPVRSSDRLAPGPLLTPSTT</sequence>
<name>A0A494G9Z9_SOLLC</name>
<protein>
    <submittedName>
        <fullName evidence="1">Uncharacterized protein</fullName>
    </submittedName>
</protein>
<dbReference type="Gramene" id="Solyc00g133720.2.1">
    <property type="protein sequence ID" value="Solyc00g133720.2.1.1.CDS"/>
    <property type="gene ID" value="Solyc00g133720.2"/>
</dbReference>
<organism evidence="1">
    <name type="scientific">Solanum lycopersicum</name>
    <name type="common">Tomato</name>
    <name type="synonym">Lycopersicon esculentum</name>
    <dbReference type="NCBI Taxonomy" id="4081"/>
    <lineage>
        <taxon>Eukaryota</taxon>
        <taxon>Viridiplantae</taxon>
        <taxon>Streptophyta</taxon>
        <taxon>Embryophyta</taxon>
        <taxon>Tracheophyta</taxon>
        <taxon>Spermatophyta</taxon>
        <taxon>Magnoliopsida</taxon>
        <taxon>eudicotyledons</taxon>
        <taxon>Gunneridae</taxon>
        <taxon>Pentapetalae</taxon>
        <taxon>asterids</taxon>
        <taxon>lamiids</taxon>
        <taxon>Solanales</taxon>
        <taxon>Solanaceae</taxon>
        <taxon>Solanoideae</taxon>
        <taxon>Solaneae</taxon>
        <taxon>Solanum</taxon>
        <taxon>Solanum subgen. Lycopersicon</taxon>
    </lineage>
</organism>
<dbReference type="InParanoid" id="A0A494G9Z9"/>
<reference evidence="1" key="2">
    <citation type="submission" date="2019-04" db="UniProtKB">
        <authorList>
            <consortium name="EnsemblPlants"/>
        </authorList>
    </citation>
    <scope>IDENTIFICATION</scope>
    <source>
        <strain evidence="1">cv. Heinz 1706</strain>
    </source>
</reference>
<evidence type="ECO:0000313" key="1">
    <source>
        <dbReference type="EnsemblPlants" id="Solyc00g133720.2.1.1.CDS"/>
    </source>
</evidence>
<accession>A0A494G9Z9</accession>
<dbReference type="EnsemblPlants" id="Solyc00g133720.2.1">
    <property type="protein sequence ID" value="Solyc00g133720.2.1.1.CDS"/>
    <property type="gene ID" value="Solyc00g133720.2"/>
</dbReference>
<dbReference type="Proteomes" id="UP000004994">
    <property type="component" value="Unassembled WGS sequence"/>
</dbReference>
<keyword evidence="2" id="KW-1185">Reference proteome</keyword>
<reference evidence="1" key="1">
    <citation type="journal article" date="2012" name="Nature">
        <title>The tomato genome sequence provides insights into fleshy fruit evolution.</title>
        <authorList>
            <consortium name="Tomato Genome Consortium"/>
        </authorList>
    </citation>
    <scope>NUCLEOTIDE SEQUENCE [LARGE SCALE GENOMIC DNA]</scope>
    <source>
        <strain evidence="1">cv. Heinz 1706</strain>
    </source>
</reference>
<dbReference type="AlphaFoldDB" id="A0A494G9Z9"/>
<evidence type="ECO:0000313" key="2">
    <source>
        <dbReference type="Proteomes" id="UP000004994"/>
    </source>
</evidence>
<proteinExistence type="predicted"/>